<proteinExistence type="predicted"/>
<sequence length="113" mass="13210">MLFACFLYVIKLIERGTTRNVNYTCLARDVKRQCSSRSRSLRCSCARTFWSKYLAPSNLFFSSRFVEKSKFDGARNVRCRRYKHRSMVGSNDSLCDVNASRAYFFLFSRTSPP</sequence>
<dbReference type="EMBL" id="GHJT01008482">
    <property type="protein sequence ID" value="MOY42453.1"/>
    <property type="molecule type" value="Transcribed_RNA"/>
</dbReference>
<accession>A0A4D5RYP4</accession>
<dbReference type="AlphaFoldDB" id="A0A4D5RYP4"/>
<reference evidence="1" key="1">
    <citation type="submission" date="2019-04" db="EMBL/GenBank/DDBJ databases">
        <title>An insight into the mialome of Ixodes scapularis.</title>
        <authorList>
            <person name="Ribeiro J.M."/>
            <person name="Mather T.N."/>
            <person name="Karim S."/>
        </authorList>
    </citation>
    <scope>NUCLEOTIDE SEQUENCE</scope>
</reference>
<evidence type="ECO:0000313" key="1">
    <source>
        <dbReference type="EMBL" id="MOY42453.1"/>
    </source>
</evidence>
<name>A0A4D5RYP4_IXOSC</name>
<organism evidence="1">
    <name type="scientific">Ixodes scapularis</name>
    <name type="common">Black-legged tick</name>
    <name type="synonym">Deer tick</name>
    <dbReference type="NCBI Taxonomy" id="6945"/>
    <lineage>
        <taxon>Eukaryota</taxon>
        <taxon>Metazoa</taxon>
        <taxon>Ecdysozoa</taxon>
        <taxon>Arthropoda</taxon>
        <taxon>Chelicerata</taxon>
        <taxon>Arachnida</taxon>
        <taxon>Acari</taxon>
        <taxon>Parasitiformes</taxon>
        <taxon>Ixodida</taxon>
        <taxon>Ixodoidea</taxon>
        <taxon>Ixodidae</taxon>
        <taxon>Ixodinae</taxon>
        <taxon>Ixodes</taxon>
    </lineage>
</organism>
<protein>
    <submittedName>
        <fullName evidence="1">Uncharacterized protein</fullName>
    </submittedName>
</protein>